<dbReference type="EMBL" id="LT906555">
    <property type="protein sequence ID" value="SNW62062.1"/>
    <property type="molecule type" value="Genomic_DNA"/>
</dbReference>
<protein>
    <submittedName>
        <fullName evidence="1">Uncharacterized protein</fullName>
    </submittedName>
</protein>
<accession>A0A2I2L3E6</accession>
<organism evidence="1">
    <name type="scientific">Orpheovirus IHUMI-LCC2</name>
    <dbReference type="NCBI Taxonomy" id="2023057"/>
    <lineage>
        <taxon>Viruses</taxon>
        <taxon>Varidnaviria</taxon>
        <taxon>Bamfordvirae</taxon>
        <taxon>Nucleocytoviricota</taxon>
        <taxon>Megaviricetes</taxon>
        <taxon>Pimascovirales</taxon>
        <taxon>Ocovirineae</taxon>
        <taxon>Orpheoviridae</taxon>
        <taxon>Alphaorpheovirus</taxon>
        <taxon>Alphaorpheovirus massiliense</taxon>
    </lineage>
</organism>
<dbReference type="Proteomes" id="UP000236316">
    <property type="component" value="Segment"/>
</dbReference>
<sequence>MSANKNKLSWNVFYNRITNNDLSSLEEYGKKLDKSKIQSLLLSEMTNNDTFIYMVQNGYVDQDILYRECSRLPNKHQLSIYLLNNFQIDDNNIKASLFYVDENTIRHIPGRLEFNDIVANLITRGDPNIMESYINELTEIQYPQDNGIICKLIEDNYNKKDSTLLSLLNNNNINISNIKDNILKEMIKRQSYRGVLLERMPEKVGPMIERLRNIMRKKYNDSNYELSGDYLYVL</sequence>
<name>A0A2I2L3E6_9VIRU</name>
<evidence type="ECO:0000313" key="2">
    <source>
        <dbReference type="Proteomes" id="UP000236316"/>
    </source>
</evidence>
<gene>
    <name evidence="1" type="ORF">ORPV_158</name>
</gene>
<dbReference type="GeneID" id="35381915"/>
<evidence type="ECO:0000313" key="1">
    <source>
        <dbReference type="EMBL" id="SNW62062.1"/>
    </source>
</evidence>
<keyword evidence="2" id="KW-1185">Reference proteome</keyword>
<dbReference type="KEGG" id="vg:35381915"/>
<proteinExistence type="predicted"/>
<reference evidence="1" key="1">
    <citation type="submission" date="2017-08" db="EMBL/GenBank/DDBJ databases">
        <authorList>
            <consortium name="Urmite Genomes"/>
        </authorList>
    </citation>
    <scope>NUCLEOTIDE SEQUENCE [LARGE SCALE GENOMIC DNA]</scope>
    <source>
        <strain evidence="1">IHUMI-LCC2</strain>
    </source>
</reference>
<dbReference type="RefSeq" id="YP_009448364.1">
    <property type="nucleotide sequence ID" value="NC_036594.1"/>
</dbReference>